<evidence type="ECO:0000259" key="2">
    <source>
        <dbReference type="PROSITE" id="PS50943"/>
    </source>
</evidence>
<organism evidence="3 4">
    <name type="scientific">Sutcliffiella horikoshii</name>
    <dbReference type="NCBI Taxonomy" id="79883"/>
    <lineage>
        <taxon>Bacteria</taxon>
        <taxon>Bacillati</taxon>
        <taxon>Bacillota</taxon>
        <taxon>Bacilli</taxon>
        <taxon>Bacillales</taxon>
        <taxon>Bacillaceae</taxon>
        <taxon>Sutcliffiella</taxon>
    </lineage>
</organism>
<dbReference type="CDD" id="cd00093">
    <property type="entry name" value="HTH_XRE"/>
    <property type="match status" value="1"/>
</dbReference>
<evidence type="ECO:0000256" key="1">
    <source>
        <dbReference type="ARBA" id="ARBA00023125"/>
    </source>
</evidence>
<dbReference type="RefSeq" id="WP_148990227.1">
    <property type="nucleotide sequence ID" value="NZ_VTEV01000015.1"/>
</dbReference>
<name>A0A5D4SCZ1_9BACI</name>
<dbReference type="GO" id="GO:0003677">
    <property type="term" value="F:DNA binding"/>
    <property type="evidence" value="ECO:0007669"/>
    <property type="project" value="UniProtKB-KW"/>
</dbReference>
<comment type="caution">
    <text evidence="3">The sequence shown here is derived from an EMBL/GenBank/DDBJ whole genome shotgun (WGS) entry which is preliminary data.</text>
</comment>
<dbReference type="SMART" id="SM00530">
    <property type="entry name" value="HTH_XRE"/>
    <property type="match status" value="1"/>
</dbReference>
<evidence type="ECO:0000313" key="4">
    <source>
        <dbReference type="Proteomes" id="UP000322524"/>
    </source>
</evidence>
<evidence type="ECO:0000313" key="3">
    <source>
        <dbReference type="EMBL" id="TYS60521.1"/>
    </source>
</evidence>
<gene>
    <name evidence="3" type="ORF">FZC76_21890</name>
</gene>
<reference evidence="3 4" key="1">
    <citation type="submission" date="2019-08" db="EMBL/GenBank/DDBJ databases">
        <title>Bacillus genomes from the desert of Cuatro Cienegas, Coahuila.</title>
        <authorList>
            <person name="Olmedo-Alvarez G."/>
        </authorList>
    </citation>
    <scope>NUCLEOTIDE SEQUENCE [LARGE SCALE GENOMIC DNA]</scope>
    <source>
        <strain evidence="3 4">CH28_1T</strain>
    </source>
</reference>
<keyword evidence="1" id="KW-0238">DNA-binding</keyword>
<dbReference type="EMBL" id="VTEV01000015">
    <property type="protein sequence ID" value="TYS60521.1"/>
    <property type="molecule type" value="Genomic_DNA"/>
</dbReference>
<protein>
    <submittedName>
        <fullName evidence="3">Helix-turn-helix transcriptional regulator</fullName>
    </submittedName>
</protein>
<feature type="domain" description="HTH cro/C1-type" evidence="2">
    <location>
        <begin position="6"/>
        <end position="60"/>
    </location>
</feature>
<sequence length="121" mass="14466">MIAERLKLLRKERGLTLKQLGLKVGLAENTVSQYERAVRKPDIDTVERFARFFEVPIDYLQGRSDSRLFTKTEQDFLNDIHLPIEELKRKYDFIFENKDVNDEKLKEILIWISNNRKYTDS</sequence>
<dbReference type="SUPFAM" id="SSF47413">
    <property type="entry name" value="lambda repressor-like DNA-binding domains"/>
    <property type="match status" value="1"/>
</dbReference>
<dbReference type="InterPro" id="IPR010982">
    <property type="entry name" value="Lambda_DNA-bd_dom_sf"/>
</dbReference>
<dbReference type="PANTHER" id="PTHR46558">
    <property type="entry name" value="TRACRIPTIONAL REGULATORY PROTEIN-RELATED-RELATED"/>
    <property type="match status" value="1"/>
</dbReference>
<proteinExistence type="predicted"/>
<dbReference type="Proteomes" id="UP000322524">
    <property type="component" value="Unassembled WGS sequence"/>
</dbReference>
<dbReference type="AlphaFoldDB" id="A0A5D4SCZ1"/>
<dbReference type="OrthoDB" id="72638at2"/>
<dbReference type="PANTHER" id="PTHR46558:SF11">
    <property type="entry name" value="HTH-TYPE TRANSCRIPTIONAL REGULATOR XRE"/>
    <property type="match status" value="1"/>
</dbReference>
<dbReference type="PROSITE" id="PS50943">
    <property type="entry name" value="HTH_CROC1"/>
    <property type="match status" value="1"/>
</dbReference>
<dbReference type="Pfam" id="PF01381">
    <property type="entry name" value="HTH_3"/>
    <property type="match status" value="1"/>
</dbReference>
<dbReference type="InterPro" id="IPR001387">
    <property type="entry name" value="Cro/C1-type_HTH"/>
</dbReference>
<accession>A0A5D4SCZ1</accession>
<dbReference type="Gene3D" id="1.10.260.40">
    <property type="entry name" value="lambda repressor-like DNA-binding domains"/>
    <property type="match status" value="1"/>
</dbReference>